<dbReference type="PANTHER" id="PTHR43685:SF3">
    <property type="entry name" value="SLR2126 PROTEIN"/>
    <property type="match status" value="1"/>
</dbReference>
<dbReference type="EMBL" id="JAAVJC010000062">
    <property type="protein sequence ID" value="NJQ15271.1"/>
    <property type="molecule type" value="Genomic_DNA"/>
</dbReference>
<dbReference type="Gene3D" id="3.90.550.10">
    <property type="entry name" value="Spore Coat Polysaccharide Biosynthesis Protein SpsA, Chain A"/>
    <property type="match status" value="1"/>
</dbReference>
<dbReference type="Pfam" id="PF00535">
    <property type="entry name" value="Glycos_transf_2"/>
    <property type="match status" value="1"/>
</dbReference>
<feature type="region of interest" description="Disordered" evidence="1">
    <location>
        <begin position="1"/>
        <end position="46"/>
    </location>
</feature>
<dbReference type="InterPro" id="IPR050834">
    <property type="entry name" value="Glycosyltransf_2"/>
</dbReference>
<dbReference type="InterPro" id="IPR001173">
    <property type="entry name" value="Glyco_trans_2-like"/>
</dbReference>
<dbReference type="Proteomes" id="UP000727056">
    <property type="component" value="Unassembled WGS sequence"/>
</dbReference>
<dbReference type="PANTHER" id="PTHR43685">
    <property type="entry name" value="GLYCOSYLTRANSFERASE"/>
    <property type="match status" value="1"/>
</dbReference>
<comment type="caution">
    <text evidence="3">The sequence shown here is derived from an EMBL/GenBank/DDBJ whole genome shotgun (WGS) entry which is preliminary data.</text>
</comment>
<feature type="compositionally biased region" description="Polar residues" evidence="1">
    <location>
        <begin position="1"/>
        <end position="11"/>
    </location>
</feature>
<sequence length="517" mass="55582">MTPTAQPSDPSDLSDPAGPRDPAPTVRGAQPRIRGNDHGVLEPPALGKWEPHLTATVVVPAYNGQDALDLTLAALAAQSYPAHLTEVVVVDDGSSPPIRIPGIAPENTRLVPSADGGWGRSHAVRTGAAEAGGEVVVWIDNDTLAHREHLEAQLRWHHLADYLVVLGSRRVVDHKPGDLTPAAVHEAVARGAADTLYDEETSRPNGWIDAVREATDDLRAAGPSVGTTLVGSTASVRRDLLRSAGDSDPGMILGEDTELGYRLSQAGAVFVPEPEARSWHLGAPTIEREQGGLLRLIRPHLTHRVPTMRLARRRRRQWLVPYVDVVVEVADATAEDVRATVDPVLDGTLPDVRVTLVGPWERLTGERRSVFGDPLVELRLVRDEYAHEGRVAFAAEVPRTSFPAPFRLRCAPGWRPAPDGLAALVREADTDGLGLVEITGPADEFGARLERTSAVRRALLLAAPGEELDAVVADVSGVLRTDDTRWGGPDAPPDDVSVDSLLAMLEEQGLRPPTRPQ</sequence>
<evidence type="ECO:0000259" key="2">
    <source>
        <dbReference type="Pfam" id="PF00535"/>
    </source>
</evidence>
<dbReference type="RefSeq" id="WP_168088049.1">
    <property type="nucleotide sequence ID" value="NZ_BHZH01000126.1"/>
</dbReference>
<protein>
    <submittedName>
        <fullName evidence="3">Glycosyltransferase</fullName>
    </submittedName>
</protein>
<name>A0ABX1C7Y4_9ACTN</name>
<evidence type="ECO:0000313" key="4">
    <source>
        <dbReference type="Proteomes" id="UP000727056"/>
    </source>
</evidence>
<keyword evidence="4" id="KW-1185">Reference proteome</keyword>
<dbReference type="SUPFAM" id="SSF53448">
    <property type="entry name" value="Nucleotide-diphospho-sugar transferases"/>
    <property type="match status" value="1"/>
</dbReference>
<organism evidence="3 4">
    <name type="scientific">Streptomyces bohaiensis</name>
    <dbReference type="NCBI Taxonomy" id="1431344"/>
    <lineage>
        <taxon>Bacteria</taxon>
        <taxon>Bacillati</taxon>
        <taxon>Actinomycetota</taxon>
        <taxon>Actinomycetes</taxon>
        <taxon>Kitasatosporales</taxon>
        <taxon>Streptomycetaceae</taxon>
        <taxon>Streptomyces</taxon>
    </lineage>
</organism>
<feature type="domain" description="Glycosyltransferase 2-like" evidence="2">
    <location>
        <begin position="56"/>
        <end position="182"/>
    </location>
</feature>
<dbReference type="InterPro" id="IPR029044">
    <property type="entry name" value="Nucleotide-diphossugar_trans"/>
</dbReference>
<dbReference type="CDD" id="cd00761">
    <property type="entry name" value="Glyco_tranf_GTA_type"/>
    <property type="match status" value="1"/>
</dbReference>
<gene>
    <name evidence="3" type="ORF">HCN52_09990</name>
</gene>
<evidence type="ECO:0000313" key="3">
    <source>
        <dbReference type="EMBL" id="NJQ15271.1"/>
    </source>
</evidence>
<evidence type="ECO:0000256" key="1">
    <source>
        <dbReference type="SAM" id="MobiDB-lite"/>
    </source>
</evidence>
<proteinExistence type="predicted"/>
<reference evidence="3 4" key="1">
    <citation type="submission" date="2020-03" db="EMBL/GenBank/DDBJ databases">
        <title>Draft genome of Streptomyces sp. ventii, isolated from the Axial Seamount in the Pacific Ocean, and resequencing of the two type strains Streptomyces lonarensis strain NCL 716 and Streptomyces bohaiensis strain 11A07.</title>
        <authorList>
            <person name="Loughran R.M."/>
            <person name="Pfannmuller K.M."/>
            <person name="Wasson B.J."/>
            <person name="Deadmond M.C."/>
            <person name="Paddock B.E."/>
            <person name="Koyack M.J."/>
            <person name="Gallegos D.A."/>
            <person name="Mitchell E.A."/>
            <person name="Ushijima B."/>
            <person name="Saw J.H."/>
            <person name="Mcphail K.L."/>
            <person name="Videau P."/>
        </authorList>
    </citation>
    <scope>NUCLEOTIDE SEQUENCE [LARGE SCALE GENOMIC DNA]</scope>
    <source>
        <strain evidence="3 4">11A07</strain>
    </source>
</reference>
<accession>A0ABX1C7Y4</accession>